<protein>
    <recommendedName>
        <fullName evidence="4">Alpha/beta hydrolase</fullName>
    </recommendedName>
</protein>
<dbReference type="EMBL" id="JAGRPV010000001">
    <property type="protein sequence ID" value="MDI4646815.1"/>
    <property type="molecule type" value="Genomic_DNA"/>
</dbReference>
<feature type="compositionally biased region" description="Basic and acidic residues" evidence="1">
    <location>
        <begin position="219"/>
        <end position="229"/>
    </location>
</feature>
<sequence length="327" mass="35501">MTASQETETVKVKVKEAPAAGIDGWTGAAPLLRLYLLNGVRSAPHFLDRLKETLTERLALLGFDVRGHVIFPYDDWHRRLLPQIREARFDIMLPYRSYERSIGGKRALALLERDRAGEAGRRAQDEKEGASAVIVPARHEAEGDRAVGVPATSAMPLTRPKELALFVGHSAGGVAAVHASGLLLAREGGMPSPVVMIGSPKCRIPGPLRDAVLYVQAERERKTRGEARGSKAATSRSGAGLASRTADPICRIGSFGGWGKNADRLLPGWQGDRHAPGARAAVRIAGGHADYFRDRAPYIAGDGRTNMDKTLAAVWPWLTDRLDERLR</sequence>
<name>A0ABT6TJ16_9BACL</name>
<organism evidence="2 3">
    <name type="scientific">Cohnella hashimotonis</name>
    <dbReference type="NCBI Taxonomy" id="2826895"/>
    <lineage>
        <taxon>Bacteria</taxon>
        <taxon>Bacillati</taxon>
        <taxon>Bacillota</taxon>
        <taxon>Bacilli</taxon>
        <taxon>Bacillales</taxon>
        <taxon>Paenibacillaceae</taxon>
        <taxon>Cohnella</taxon>
    </lineage>
</organism>
<gene>
    <name evidence="2" type="ORF">KB449_17695</name>
</gene>
<comment type="caution">
    <text evidence="2">The sequence shown here is derived from an EMBL/GenBank/DDBJ whole genome shotgun (WGS) entry which is preliminary data.</text>
</comment>
<evidence type="ECO:0008006" key="4">
    <source>
        <dbReference type="Google" id="ProtNLM"/>
    </source>
</evidence>
<evidence type="ECO:0000313" key="2">
    <source>
        <dbReference type="EMBL" id="MDI4646815.1"/>
    </source>
</evidence>
<reference evidence="2" key="1">
    <citation type="submission" date="2023-04" db="EMBL/GenBank/DDBJ databases">
        <title>Comparative genomic analysis of Cohnella hashimotonis sp. nov., isolated from the International Space Station.</title>
        <authorList>
            <person name="Venkateswaran K."/>
            <person name="Simpson A."/>
        </authorList>
    </citation>
    <scope>NUCLEOTIDE SEQUENCE</scope>
    <source>
        <strain evidence="2">F6_2S_P_1</strain>
    </source>
</reference>
<evidence type="ECO:0000313" key="3">
    <source>
        <dbReference type="Proteomes" id="UP001161691"/>
    </source>
</evidence>
<keyword evidence="3" id="KW-1185">Reference proteome</keyword>
<evidence type="ECO:0000256" key="1">
    <source>
        <dbReference type="SAM" id="MobiDB-lite"/>
    </source>
</evidence>
<dbReference type="RefSeq" id="WP_282909631.1">
    <property type="nucleotide sequence ID" value="NZ_JAGRPV010000001.1"/>
</dbReference>
<dbReference type="Proteomes" id="UP001161691">
    <property type="component" value="Unassembled WGS sequence"/>
</dbReference>
<proteinExistence type="predicted"/>
<accession>A0ABT6TJ16</accession>
<feature type="region of interest" description="Disordered" evidence="1">
    <location>
        <begin position="219"/>
        <end position="240"/>
    </location>
</feature>